<protein>
    <submittedName>
        <fullName evidence="4">Amidase</fullName>
    </submittedName>
</protein>
<gene>
    <name evidence="4" type="ORF">BG261_03260</name>
</gene>
<evidence type="ECO:0000313" key="4">
    <source>
        <dbReference type="EMBL" id="OFI49614.1"/>
    </source>
</evidence>
<dbReference type="GO" id="GO:0016787">
    <property type="term" value="F:hydrolase activity"/>
    <property type="evidence" value="ECO:0007669"/>
    <property type="project" value="UniProtKB-KW"/>
</dbReference>
<reference evidence="5" key="1">
    <citation type="submission" date="2016-09" db="EMBL/GenBank/DDBJ databases">
        <title>Draft genome sequence of a novel species of the family Streptococcaceae isolated from flowers.</title>
        <authorList>
            <person name="Chuah L.-O."/>
            <person name="Yap K.-P."/>
            <person name="Thong K.L."/>
            <person name="Liong M.T."/>
            <person name="Ahmad R."/>
            <person name="Rusul G."/>
        </authorList>
    </citation>
    <scope>NUCLEOTIDE SEQUENCE [LARGE SCALE GENOMIC DNA]</scope>
    <source>
        <strain evidence="5">DF1</strain>
    </source>
</reference>
<dbReference type="STRING" id="1859473.BG261_03260"/>
<dbReference type="InterPro" id="IPR000868">
    <property type="entry name" value="Isochorismatase-like_dom"/>
</dbReference>
<dbReference type="InterPro" id="IPR050272">
    <property type="entry name" value="Isochorismatase-like_hydrls"/>
</dbReference>
<comment type="caution">
    <text evidence="4">The sequence shown here is derived from an EMBL/GenBank/DDBJ whole genome shotgun (WGS) entry which is preliminary data.</text>
</comment>
<comment type="similarity">
    <text evidence="1">Belongs to the isochorismatase family.</text>
</comment>
<dbReference type="Gene3D" id="3.40.50.850">
    <property type="entry name" value="Isochorismatase-like"/>
    <property type="match status" value="1"/>
</dbReference>
<dbReference type="SUPFAM" id="SSF52499">
    <property type="entry name" value="Isochorismatase-like hydrolases"/>
    <property type="match status" value="1"/>
</dbReference>
<name>A0A1E8GMX4_9LACT</name>
<evidence type="ECO:0000256" key="1">
    <source>
        <dbReference type="ARBA" id="ARBA00006336"/>
    </source>
</evidence>
<dbReference type="PANTHER" id="PTHR43540:SF14">
    <property type="entry name" value="ISOCHORISMATASE"/>
    <property type="match status" value="1"/>
</dbReference>
<keyword evidence="5" id="KW-1185">Reference proteome</keyword>
<dbReference type="PANTHER" id="PTHR43540">
    <property type="entry name" value="PEROXYUREIDOACRYLATE/UREIDOACRYLATE AMIDOHYDROLASE-RELATED"/>
    <property type="match status" value="1"/>
</dbReference>
<proteinExistence type="inferred from homology"/>
<dbReference type="InterPro" id="IPR036380">
    <property type="entry name" value="Isochorismatase-like_sf"/>
</dbReference>
<dbReference type="AlphaFoldDB" id="A0A1E8GMX4"/>
<keyword evidence="2" id="KW-0378">Hydrolase</keyword>
<dbReference type="RefSeq" id="WP_070792128.1">
    <property type="nucleotide sequence ID" value="NZ_MKIR01000012.1"/>
</dbReference>
<dbReference type="Proteomes" id="UP000178622">
    <property type="component" value="Unassembled WGS sequence"/>
</dbReference>
<evidence type="ECO:0000313" key="5">
    <source>
        <dbReference type="Proteomes" id="UP000178622"/>
    </source>
</evidence>
<accession>A0A1E8GMX4</accession>
<dbReference type="EMBL" id="MKIR01000012">
    <property type="protein sequence ID" value="OFI49614.1"/>
    <property type="molecule type" value="Genomic_DNA"/>
</dbReference>
<sequence length="173" mass="20121">MTKNNLVDALLVIDLQKGVCDFEWDGKDYQIYNFDKVIKGVNERIDQYYSQGLPIIFIQHNDEILTEGQTDWEIVDQLKSEKGSYFVQKKHANSFYKTNLQEILQRINAKSLEICGAQTQFCVDSTIKFAHGLGYDLQMVKGLSTTYDNDYMSAENTINFYEDIWNGRFLKLL</sequence>
<feature type="domain" description="Isochorismatase-like" evidence="3">
    <location>
        <begin position="9"/>
        <end position="151"/>
    </location>
</feature>
<dbReference type="Pfam" id="PF00857">
    <property type="entry name" value="Isochorismatase"/>
    <property type="match status" value="1"/>
</dbReference>
<dbReference type="CDD" id="cd01014">
    <property type="entry name" value="nicotinamidase_related"/>
    <property type="match status" value="1"/>
</dbReference>
<evidence type="ECO:0000256" key="2">
    <source>
        <dbReference type="ARBA" id="ARBA00022801"/>
    </source>
</evidence>
<evidence type="ECO:0000259" key="3">
    <source>
        <dbReference type="Pfam" id="PF00857"/>
    </source>
</evidence>
<dbReference type="OrthoDB" id="9785724at2"/>
<organism evidence="4 5">
    <name type="scientific">Floricoccus tropicus</name>
    <dbReference type="NCBI Taxonomy" id="1859473"/>
    <lineage>
        <taxon>Bacteria</taxon>
        <taxon>Bacillati</taxon>
        <taxon>Bacillota</taxon>
        <taxon>Bacilli</taxon>
        <taxon>Lactobacillales</taxon>
        <taxon>Streptococcaceae</taxon>
        <taxon>Floricoccus</taxon>
    </lineage>
</organism>